<evidence type="ECO:0008006" key="3">
    <source>
        <dbReference type="Google" id="ProtNLM"/>
    </source>
</evidence>
<dbReference type="AlphaFoldDB" id="A0AAW0DN05"/>
<evidence type="ECO:0000313" key="1">
    <source>
        <dbReference type="EMBL" id="KAK7052934.1"/>
    </source>
</evidence>
<organism evidence="1 2">
    <name type="scientific">Paramarasmius palmivorus</name>
    <dbReference type="NCBI Taxonomy" id="297713"/>
    <lineage>
        <taxon>Eukaryota</taxon>
        <taxon>Fungi</taxon>
        <taxon>Dikarya</taxon>
        <taxon>Basidiomycota</taxon>
        <taxon>Agaricomycotina</taxon>
        <taxon>Agaricomycetes</taxon>
        <taxon>Agaricomycetidae</taxon>
        <taxon>Agaricales</taxon>
        <taxon>Marasmiineae</taxon>
        <taxon>Marasmiaceae</taxon>
        <taxon>Paramarasmius</taxon>
    </lineage>
</organism>
<proteinExistence type="predicted"/>
<dbReference type="SUPFAM" id="SSF81383">
    <property type="entry name" value="F-box domain"/>
    <property type="match status" value="1"/>
</dbReference>
<name>A0AAW0DN05_9AGAR</name>
<protein>
    <recommendedName>
        <fullName evidence="3">F-box domain-containing protein</fullName>
    </recommendedName>
</protein>
<evidence type="ECO:0000313" key="2">
    <source>
        <dbReference type="Proteomes" id="UP001383192"/>
    </source>
</evidence>
<sequence>MERTVKLLISVLNSLFCENPAPPLPPEIIEEILLHLISDEGNSSKYRISRNLLSCSLVSKAWLHPARRHLWNGYCFHFLQVHLRPLQELYSSPHYSLALDRIEEFSISPGTSSLGMKTCELRWCGDVLEGVKTMNIEGYSPFYLGQNPMFPPLLLDDCVVTSFSSFRAVTSLKLYRMTFVSPKQFYDLLRALGNRLETLNCHLIDIQHLEQTSGEHISTQLRVLNVDYGTLLPLVRAGGLVLDGLEELQLEDDESFSDDILVRWKAVVQMIAYCRKDLRRLTLGLRRRPSYGASEDLDAKDVRDCFDFSVKAPLLQAVNIQIPSTVQPDYFLTMFSFTTPHKHLSIIEVSGFPSQAKWSEFDQVLERYVPRLEALHFPANSVIQTSKRGYGTLPMSLRMADLVVGTSRWKKATRFLEELNGAMPWCRSRECLCPSCNFWRSLGTFKGHIACDTLDNLEDDISRYTEPFFKFFSVPRTIGIKRKGAIAPPSSNTIFPSIMKHTTEHLISTLNSLSLRQKPVPQLPPEVIEQILLHLISDEGNSLIFRRPSRNLLNCSLVSKAWLHPARRHMWNGYRFYFPQARLKALLTLHSSPHYSLALDRVKQLSVASAGPTTNSMADELRWCGDNILEGVKTITVEGYGKPYPPLQLDDCIINSFSSFRVVTSLKLYRVTFVSPNQFYDLLNALGNGLETLKCTEVRIQHPELLSTGQHVSTRIRALHVDFWAYFSLLHASGMDFARLEELEFDDYTGRNAEGELLVPQSINADNALMGWKGIGQMLARCGKNLRRLVFHRQRYGGALQELESQLFISGFLLLMLIDVFIPGRDIRECFDLSVKAPLVRKILIDLQIAHTTQPDCLLAMFSFTSPHNHLSVIDISGLPSQNNWSDFDRILQRSVPRLKALHFLVRHVIASGYEYAVGTMEIRRHLGYLRVGGDSWNKARQFLDVLEEAMPWCRSRECLCPSFVYALPYSQSRLRTRYSSCSVHESFLS</sequence>
<gene>
    <name evidence="1" type="ORF">VNI00_004254</name>
</gene>
<dbReference type="Gene3D" id="1.20.1280.50">
    <property type="match status" value="1"/>
</dbReference>
<accession>A0AAW0DN05</accession>
<comment type="caution">
    <text evidence="1">The sequence shown here is derived from an EMBL/GenBank/DDBJ whole genome shotgun (WGS) entry which is preliminary data.</text>
</comment>
<reference evidence="1 2" key="1">
    <citation type="submission" date="2024-01" db="EMBL/GenBank/DDBJ databases">
        <title>A draft genome for a cacao thread blight-causing isolate of Paramarasmius palmivorus.</title>
        <authorList>
            <person name="Baruah I.K."/>
            <person name="Bukari Y."/>
            <person name="Amoako-Attah I."/>
            <person name="Meinhardt L.W."/>
            <person name="Bailey B.A."/>
            <person name="Cohen S.P."/>
        </authorList>
    </citation>
    <scope>NUCLEOTIDE SEQUENCE [LARGE SCALE GENOMIC DNA]</scope>
    <source>
        <strain evidence="1 2">GH-12</strain>
    </source>
</reference>
<dbReference type="InterPro" id="IPR036047">
    <property type="entry name" value="F-box-like_dom_sf"/>
</dbReference>
<keyword evidence="2" id="KW-1185">Reference proteome</keyword>
<dbReference type="EMBL" id="JAYKXP010000011">
    <property type="protein sequence ID" value="KAK7052934.1"/>
    <property type="molecule type" value="Genomic_DNA"/>
</dbReference>
<dbReference type="Proteomes" id="UP001383192">
    <property type="component" value="Unassembled WGS sequence"/>
</dbReference>